<feature type="region of interest" description="Disordered" evidence="21">
    <location>
        <begin position="1455"/>
        <end position="1475"/>
    </location>
</feature>
<dbReference type="FunFam" id="3.40.50.360:FF:000016">
    <property type="entry name" value="Sulfite reductase subunit beta"/>
    <property type="match status" value="1"/>
</dbReference>
<keyword evidence="25" id="KW-1185">Reference proteome</keyword>
<dbReference type="InterPro" id="IPR005117">
    <property type="entry name" value="NiRdtase/SiRdtase_haem-b_fer"/>
</dbReference>
<dbReference type="GO" id="GO:0051539">
    <property type="term" value="F:4 iron, 4 sulfur cluster binding"/>
    <property type="evidence" value="ECO:0007669"/>
    <property type="project" value="UniProtKB-KW"/>
</dbReference>
<dbReference type="InterPro" id="IPR001806">
    <property type="entry name" value="Small_GTPase"/>
</dbReference>
<name>A0A9Q8WNR1_9PEZI</name>
<feature type="region of interest" description="Disordered" evidence="21">
    <location>
        <begin position="974"/>
        <end position="995"/>
    </location>
</feature>
<organism evidence="24 25">
    <name type="scientific">Colletotrichum lupini</name>
    <dbReference type="NCBI Taxonomy" id="145971"/>
    <lineage>
        <taxon>Eukaryota</taxon>
        <taxon>Fungi</taxon>
        <taxon>Dikarya</taxon>
        <taxon>Ascomycota</taxon>
        <taxon>Pezizomycotina</taxon>
        <taxon>Sordariomycetes</taxon>
        <taxon>Hypocreomycetidae</taxon>
        <taxon>Glomerellales</taxon>
        <taxon>Glomerellaceae</taxon>
        <taxon>Colletotrichum</taxon>
        <taxon>Colletotrichum acutatum species complex</taxon>
    </lineage>
</organism>
<feature type="region of interest" description="Disordered" evidence="21">
    <location>
        <begin position="391"/>
        <end position="419"/>
    </location>
</feature>
<dbReference type="Pfam" id="PF03460">
    <property type="entry name" value="NIR_SIR_ferr"/>
    <property type="match status" value="2"/>
</dbReference>
<dbReference type="SMART" id="SM00174">
    <property type="entry name" value="RHO"/>
    <property type="match status" value="1"/>
</dbReference>
<evidence type="ECO:0000256" key="6">
    <source>
        <dbReference type="ARBA" id="ARBA00012604"/>
    </source>
</evidence>
<dbReference type="Gene3D" id="3.30.413.10">
    <property type="entry name" value="Sulfite Reductase Hemoprotein, domain 1"/>
    <property type="match status" value="2"/>
</dbReference>
<evidence type="ECO:0000313" key="25">
    <source>
        <dbReference type="Proteomes" id="UP000830671"/>
    </source>
</evidence>
<dbReference type="Gene3D" id="3.40.50.360">
    <property type="match status" value="1"/>
</dbReference>
<feature type="compositionally biased region" description="Polar residues" evidence="21">
    <location>
        <begin position="394"/>
        <end position="407"/>
    </location>
</feature>
<evidence type="ECO:0000256" key="11">
    <source>
        <dbReference type="ARBA" id="ARBA00022723"/>
    </source>
</evidence>
<keyword evidence="14" id="KW-0408">Iron</keyword>
<keyword evidence="12" id="KW-0521">NADP</keyword>
<evidence type="ECO:0000256" key="20">
    <source>
        <dbReference type="ARBA" id="ARBA00067595"/>
    </source>
</evidence>
<evidence type="ECO:0000259" key="23">
    <source>
        <dbReference type="PROSITE" id="PS50902"/>
    </source>
</evidence>
<keyword evidence="16" id="KW-0198">Cysteine biosynthesis</keyword>
<evidence type="ECO:0000256" key="19">
    <source>
        <dbReference type="ARBA" id="ARBA00063391"/>
    </source>
</evidence>
<evidence type="ECO:0000256" key="21">
    <source>
        <dbReference type="SAM" id="MobiDB-lite"/>
    </source>
</evidence>
<dbReference type="PANTHER" id="PTHR11493">
    <property type="entry name" value="SULFITE REDUCTASE [NADPH] SUBUNIT BETA-RELATED"/>
    <property type="match status" value="1"/>
</dbReference>
<dbReference type="FunFam" id="3.40.50.300:FF:001447">
    <property type="entry name" value="Ras-related protein Rab-1B"/>
    <property type="match status" value="1"/>
</dbReference>
<keyword evidence="7" id="KW-0004">4Fe-4S</keyword>
<dbReference type="GO" id="GO:0003924">
    <property type="term" value="F:GTPase activity"/>
    <property type="evidence" value="ECO:0007669"/>
    <property type="project" value="InterPro"/>
</dbReference>
<dbReference type="Gene3D" id="3.90.480.20">
    <property type="match status" value="1"/>
</dbReference>
<feature type="region of interest" description="Disordered" evidence="21">
    <location>
        <begin position="1418"/>
        <end position="1437"/>
    </location>
</feature>
<proteinExistence type="inferred from homology"/>
<dbReference type="GO" id="GO:0005737">
    <property type="term" value="C:cytoplasm"/>
    <property type="evidence" value="ECO:0007669"/>
    <property type="project" value="UniProtKB-SubCell"/>
</dbReference>
<dbReference type="Pfam" id="PF01855">
    <property type="entry name" value="POR_N"/>
    <property type="match status" value="1"/>
</dbReference>
<evidence type="ECO:0000313" key="24">
    <source>
        <dbReference type="EMBL" id="UQC89961.1"/>
    </source>
</evidence>
<dbReference type="PROSITE" id="PS50902">
    <property type="entry name" value="FLAVODOXIN_LIKE"/>
    <property type="match status" value="1"/>
</dbReference>
<comment type="subcellular location">
    <subcellularLocation>
        <location evidence="3">Cytoplasm</location>
    </subcellularLocation>
</comment>
<protein>
    <recommendedName>
        <fullName evidence="20">Sulfite reductase [NADPH] subunit beta</fullName>
        <ecNumber evidence="6">1.8.1.2</ecNumber>
    </recommendedName>
</protein>
<dbReference type="Pfam" id="PF00071">
    <property type="entry name" value="Ras"/>
    <property type="match status" value="1"/>
</dbReference>
<dbReference type="GeneID" id="73349426"/>
<dbReference type="InterPro" id="IPR002880">
    <property type="entry name" value="Pyrv_Fd/Flavodoxin_OxRdtase_N"/>
</dbReference>
<dbReference type="GO" id="GO:0006673">
    <property type="term" value="P:inositol phosphoceramide metabolic process"/>
    <property type="evidence" value="ECO:0007669"/>
    <property type="project" value="InterPro"/>
</dbReference>
<dbReference type="InterPro" id="IPR029061">
    <property type="entry name" value="THDP-binding"/>
</dbReference>
<comment type="cofactor">
    <cofactor evidence="1">
        <name>siroheme</name>
        <dbReference type="ChEBI" id="CHEBI:60052"/>
    </cofactor>
</comment>
<dbReference type="FunFam" id="3.40.50.920:FF:000007">
    <property type="entry name" value="Pyruvate:ferredoxin (Flavodoxin) oxidoreductase"/>
    <property type="match status" value="1"/>
</dbReference>
<evidence type="ECO:0000256" key="14">
    <source>
        <dbReference type="ARBA" id="ARBA00023004"/>
    </source>
</evidence>
<dbReference type="GO" id="GO:0010181">
    <property type="term" value="F:FMN binding"/>
    <property type="evidence" value="ECO:0007669"/>
    <property type="project" value="InterPro"/>
</dbReference>
<dbReference type="GO" id="GO:0046872">
    <property type="term" value="F:metal ion binding"/>
    <property type="evidence" value="ECO:0007669"/>
    <property type="project" value="UniProtKB-KW"/>
</dbReference>
<dbReference type="GO" id="GO:0050661">
    <property type="term" value="F:NADP binding"/>
    <property type="evidence" value="ECO:0007669"/>
    <property type="project" value="InterPro"/>
</dbReference>
<dbReference type="SUPFAM" id="SSF52218">
    <property type="entry name" value="Flavoproteins"/>
    <property type="match status" value="1"/>
</dbReference>
<dbReference type="NCBIfam" id="TIGR00231">
    <property type="entry name" value="small_GTP"/>
    <property type="match status" value="1"/>
</dbReference>
<evidence type="ECO:0000256" key="9">
    <source>
        <dbReference type="ARBA" id="ARBA00022605"/>
    </source>
</evidence>
<dbReference type="InterPro" id="IPR009014">
    <property type="entry name" value="Transketo_C/PFOR_II"/>
</dbReference>
<keyword evidence="22" id="KW-1133">Transmembrane helix</keyword>
<dbReference type="PROSITE" id="PS51420">
    <property type="entry name" value="RHO"/>
    <property type="match status" value="1"/>
</dbReference>
<feature type="transmembrane region" description="Helical" evidence="22">
    <location>
        <begin position="502"/>
        <end position="522"/>
    </location>
</feature>
<reference evidence="24" key="1">
    <citation type="journal article" date="2021" name="Mol. Plant Microbe Interact.">
        <title>Complete Genome Sequence of the Plant-Pathogenic Fungus Colletotrichum lupini.</title>
        <authorList>
            <person name="Baroncelli R."/>
            <person name="Pensec F."/>
            <person name="Da Lio D."/>
            <person name="Boufleur T."/>
            <person name="Vicente I."/>
            <person name="Sarrocco S."/>
            <person name="Picot A."/>
            <person name="Baraldi E."/>
            <person name="Sukno S."/>
            <person name="Thon M."/>
            <person name="Le Floch G."/>
        </authorList>
    </citation>
    <scope>NUCLEOTIDE SEQUENCE</scope>
    <source>
        <strain evidence="24">IMI 504893</strain>
    </source>
</reference>
<dbReference type="Proteomes" id="UP000830671">
    <property type="component" value="Chromosome 8"/>
</dbReference>
<evidence type="ECO:0000256" key="10">
    <source>
        <dbReference type="ARBA" id="ARBA00022617"/>
    </source>
</evidence>
<keyword evidence="22" id="KW-0812">Transmembrane</keyword>
<evidence type="ECO:0000256" key="18">
    <source>
        <dbReference type="ARBA" id="ARBA00057613"/>
    </source>
</evidence>
<feature type="compositionally biased region" description="Polar residues" evidence="21">
    <location>
        <begin position="1455"/>
        <end position="1466"/>
    </location>
</feature>
<dbReference type="InterPro" id="IPR011786">
    <property type="entry name" value="CysI"/>
</dbReference>
<dbReference type="CDD" id="cd07034">
    <property type="entry name" value="TPP_PYR_PFOR_IOR-alpha_like"/>
    <property type="match status" value="1"/>
</dbReference>
<dbReference type="InterPro" id="IPR006066">
    <property type="entry name" value="NO2/SO3_Rdtase_FeS/sirohaem_BS"/>
</dbReference>
<dbReference type="InterPro" id="IPR036136">
    <property type="entry name" value="Nit/Sulf_reduc_fer-like_dom_sf"/>
</dbReference>
<dbReference type="GO" id="GO:0000103">
    <property type="term" value="P:sulfate assimilation"/>
    <property type="evidence" value="ECO:0007669"/>
    <property type="project" value="UniProtKB-ARBA"/>
</dbReference>
<dbReference type="PANTHER" id="PTHR11493:SF47">
    <property type="entry name" value="SULFITE REDUCTASE [NADPH] SUBUNIT BETA"/>
    <property type="match status" value="1"/>
</dbReference>
<dbReference type="InterPro" id="IPR008254">
    <property type="entry name" value="Flavodoxin/NO_synth"/>
</dbReference>
<evidence type="ECO:0000256" key="8">
    <source>
        <dbReference type="ARBA" id="ARBA00022490"/>
    </source>
</evidence>
<dbReference type="KEGG" id="clup:CLUP02_15492"/>
<dbReference type="SUPFAM" id="SSF52518">
    <property type="entry name" value="Thiamin diphosphate-binding fold (THDP-binding)"/>
    <property type="match status" value="2"/>
</dbReference>
<evidence type="ECO:0000256" key="13">
    <source>
        <dbReference type="ARBA" id="ARBA00023002"/>
    </source>
</evidence>
<dbReference type="SUPFAM" id="SSF52540">
    <property type="entry name" value="P-loop containing nucleoside triphosphate hydrolases"/>
    <property type="match status" value="1"/>
</dbReference>
<dbReference type="InterPro" id="IPR027417">
    <property type="entry name" value="P-loop_NTPase"/>
</dbReference>
<evidence type="ECO:0000256" key="3">
    <source>
        <dbReference type="ARBA" id="ARBA00004496"/>
    </source>
</evidence>
<feature type="compositionally biased region" description="Basic and acidic residues" evidence="21">
    <location>
        <begin position="1187"/>
        <end position="1205"/>
    </location>
</feature>
<dbReference type="GO" id="GO:0004783">
    <property type="term" value="F:sulfite reductase (NADPH) activity"/>
    <property type="evidence" value="ECO:0007669"/>
    <property type="project" value="UniProtKB-EC"/>
</dbReference>
<dbReference type="InterPro" id="IPR045169">
    <property type="entry name" value="NO2/SO3_Rdtase_4Fe4S_prot"/>
</dbReference>
<dbReference type="SUPFAM" id="SSF56014">
    <property type="entry name" value="Nitrite and sulphite reductase 4Fe-4S domain-like"/>
    <property type="match status" value="2"/>
</dbReference>
<keyword evidence="11" id="KW-0479">Metal-binding</keyword>
<feature type="compositionally biased region" description="Low complexity" evidence="21">
    <location>
        <begin position="980"/>
        <end position="990"/>
    </location>
</feature>
<evidence type="ECO:0000256" key="4">
    <source>
        <dbReference type="ARBA" id="ARBA00004774"/>
    </source>
</evidence>
<dbReference type="GO" id="GO:0050311">
    <property type="term" value="F:sulfite reductase (ferredoxin) activity"/>
    <property type="evidence" value="ECO:0007669"/>
    <property type="project" value="TreeGrafter"/>
</dbReference>
<dbReference type="InterPro" id="IPR029039">
    <property type="entry name" value="Flavoprotein-like_sf"/>
</dbReference>
<dbReference type="PRINTS" id="PR00449">
    <property type="entry name" value="RASTRNSFRMNG"/>
</dbReference>
<dbReference type="PROSITE" id="PS51421">
    <property type="entry name" value="RAS"/>
    <property type="match status" value="1"/>
</dbReference>
<dbReference type="RefSeq" id="XP_049151562.1">
    <property type="nucleotide sequence ID" value="XM_049294416.1"/>
</dbReference>
<dbReference type="FunFam" id="3.30.413.10:FF:000004">
    <property type="entry name" value="Sulfite reductase [NADPH] hemoprotein beta-component"/>
    <property type="match status" value="1"/>
</dbReference>
<dbReference type="Gene3D" id="3.40.50.300">
    <property type="entry name" value="P-loop containing nucleotide triphosphate hydrolases"/>
    <property type="match status" value="1"/>
</dbReference>
<dbReference type="PROSITE" id="PS00365">
    <property type="entry name" value="NIR_SIR"/>
    <property type="match status" value="1"/>
</dbReference>
<comment type="pathway">
    <text evidence="4">Sulfur metabolism; hydrogen sulfide biosynthesis; hydrogen sulfide from sulfite (NADPH route): step 1/1.</text>
</comment>
<comment type="similarity">
    <text evidence="5">Belongs to the nitrite and sulfite reductase 4Fe-4S domain family.</text>
</comment>
<feature type="transmembrane region" description="Helical" evidence="22">
    <location>
        <begin position="534"/>
        <end position="552"/>
    </location>
</feature>
<dbReference type="Gene3D" id="3.40.50.970">
    <property type="match status" value="2"/>
</dbReference>
<dbReference type="InterPro" id="IPR005225">
    <property type="entry name" value="Small_GTP-bd"/>
</dbReference>
<sequence length="2733" mass="302788">MERITGGVSDVENWDGGAWTVQKFLSKGLFFCLIGYGPTSMDDGGVVMRLKADRLTSFYLSSLLNFHDPRSITLTPLLLPASPTSPSRRISSFDLAKHSAFHPTGETPDTTLRKLPFDQKTATMASGAGGSYNNPLKKFKLVFLGEQSGDYRNRLSFQGKPLLHFRARDEEPLSNTLQTMYLEDRTVRLQLWDTAGQERFRSLIPSYIRDSSVAVVVYDISNAKSFQNTKKWIDDVRAERGNDVIIVLVGNKTDLNDKREVTTQQGEEEAKKNNLMFVETSAKLGHNVKTLFKRIAQALPGMEGTDAAAQASSQNDPRPVIARGMRVLDEFLKETKQNKKTATLDQLANELSKMLTARNGTGLSRWLAVGMARKSVASNSQPVLLQIDPESEVQHQVQTRGTESSGADSMKTPGRDAMTDRVGPIMSSRILESFPPSGSSDVFTDYLSSQDPFLFWRDTYGYPPATDGQDGVLKIQHAVTAPQVTQQHTFLGCIGLQTGTEVISLILLFNRLTGLYGLLAILTGYELSVTQLSMYLYSLGVVVLLAMFMPHVRKQSPFETLSLAWLYIVDTVLNVAYTTFFAVNWYLNSSALDKHPAGSTTPAAAGPAAAAEIAETALANGAPVVPDVPGTTKHIGPQESWMSLGLICSVTLVRVYFALVVMSFAQQVLQRYSAADMGWEEEGRSSGAGKKGGVDGPFSQGEPGGEGSRGRIGRVMLALGRGYWLRERPQEEWASAVSAKFRHTGRQVDRLEWIPPGRQVDDAIGRWYHWAMASFEIFCAPKKRWIGRLMSEMHVGGAMGNSVQQQLMTLNHGRRKLQIQSLPFVIRKNLRGRGMEMVGQLNGIWNSMHGYESEHLPASTSGLPADNGLFRHSGMGSRFAAPVHAVLAKNIQDRSTEEATALAEVPALSLQLQVLDYFTTWKNPDVPFLSNVHTPSAAALPQGKPTRGAMGAVRHGHWRMDWGDAALADHAIDPDHASNSRRNPPSSCSCLTERRRNQAREGSGIGYLPGHFLLIPKAERTIGATSYYLDLHHHLPPLSHSLTHSHPLPPSASHLPLHPTAPFSVNPFYGLICRKPNRQLERNPELYTANGSEKSFETGHYTIPPDFEIRPRNLLQTRTYTYRQWRRQEVKSRRLEKLRPSSFSACARCNYSEAPTLLELGQSELCYLSHPSGAESPGNPLVMGNEQHPERKRQRDDGRRRPETRNSRIRIARIAYLSSDVVVSVQPSLAKDSEFSSHLKRYVARNDKSLVAKFSVTEVQHVRHNADPLLSVFAPTRAGKLVAVTTSSTVLLPAISHLYKLANYPVVLHVALQPAGFPDFSAITAIRNSGWTFLQSESLQEAQDMALTAHALALRSGKGVVHFFASSSSDDDAAIKAEDPEVVRQILDVDAARRFQQPSNGSAASAVGIYADDGRLPVASDRSDVPPTGSSAISGLSSSELASSVHSKLESSRASVQSSAEHSVTDSPPSVVSSNATTIESSLPVVSSEDILKYANGIWAQIKRITGREYQAFFYAGPTNAENCLFVFGSGAYYFGDVIDQARRGGDFSKVGILTPRLYRPWLSSSLIEALPKSVKRIAVLEQVHRKTTKWGPVLIDVLTSVKSGPGGVQTVVGYQLGYIDPKTVIQALRGVLQNLTSESPVQNLEIGRKEVPQEVLEYGLEKPQVENSYTKILDQLFGQRAYIANALKASNAGINSSIQASPEFGFGSLLARKERRVRFVNEVKEAANSNQFVTDSPKSWLARWAANEADSKKANEIADDLIPRLETDGSSIARNLLSSKRLFRKESLWLVGSDAWAYDLGNSGVHHVLASGENVNMLIIDSTPYSERAAADANRRKKDIGLYAMNFGNAYVASTAVYGSYTQVLQAMLEADQHNGPSVVLAYLPYFGETDSPLTVLQETKKAIDVGYWPLYRWNPANEAKGEPNFTLDSERIKSELKAFLDRDNQLTQIMQRDPIFAANLSQDFGSEVRAQQKRKAKDAYDQLLEGLFGAPLTVLYASDNGNATNVAKRLGNRGKARGLKTKVFVMEDYPLEDLPSEENIIFVTSTAGQGEFPQNGHALWTALKDNTELDLANVNYSVFGLGDRHYWPRKEDKIYYNKPAKDLDRVLSNLGGKRLADVGLGDDQDPDGYQTGYQEWEPKIWRALGVDNVDGLPEEPAPITNEDIKIASNFLRGTIVEGLNDPSTAAISAADQQLTKFHGTYMQDDRDVRDERKAMGLEPAYSFMIRCRLPGGISTPLQWVQMDDIANELGNETMKLTTRQTFQFHGVVKGKLRPAMQAINRALMTTIAACGDVNRNVMCSSLPTQSKYHREVWASSKKISDHLLPSTTAYHEIWLADENDTKTQIAGDAVQDFEPLYGPTYLPRKFKITIAIPPHNDTDVYAHDIGLIAIKSKDGNLEGFNLIAGGGMGATHNNKKTYPQIGRMFGFVKTDQVHIACEKIMLVQRDHGDRKNRKHARLKYTIDDMGVDVFRGKVEELWGQKFEKEKPFEFKSNVDTFGWQKDETGLNHFTFFIENGRIEDTPEFQMKTGLREIAKVHKGEFRLTGNQHLILSNVADEDLDSIKDLMKKYKLDNVHFSGMRLSSSACVAFPTCGLAMAESERYLPVLITKLEDCLEENGLRQDSIVMRMTGCPNGCARPWLAEVAFVGKAYGAYNMYLGGGYHGQRLNKLYRQSIKEDEILAIMKPLLKRYATERETGERFGDFCIRVGVIKGTKEGRDFHEGVPEEESDEE</sequence>
<dbReference type="GO" id="GO:0020037">
    <property type="term" value="F:heme binding"/>
    <property type="evidence" value="ECO:0007669"/>
    <property type="project" value="InterPro"/>
</dbReference>
<dbReference type="GO" id="GO:0005525">
    <property type="term" value="F:GTP binding"/>
    <property type="evidence" value="ECO:0007669"/>
    <property type="project" value="InterPro"/>
</dbReference>
<keyword evidence="13" id="KW-0560">Oxidoreductase</keyword>
<comment type="catalytic activity">
    <reaction evidence="17">
        <text>hydrogen sulfide + 3 NADP(+) + 3 H2O = sulfite + 3 NADPH + 4 H(+)</text>
        <dbReference type="Rhea" id="RHEA:13801"/>
        <dbReference type="ChEBI" id="CHEBI:15377"/>
        <dbReference type="ChEBI" id="CHEBI:15378"/>
        <dbReference type="ChEBI" id="CHEBI:17359"/>
        <dbReference type="ChEBI" id="CHEBI:29919"/>
        <dbReference type="ChEBI" id="CHEBI:57783"/>
        <dbReference type="ChEBI" id="CHEBI:58349"/>
        <dbReference type="EC" id="1.8.1.2"/>
    </reaction>
</comment>
<dbReference type="EC" id="1.8.1.2" evidence="6"/>
<dbReference type="HAMAP" id="MF_01540">
    <property type="entry name" value="CysI"/>
    <property type="match status" value="1"/>
</dbReference>
<comment type="cofactor">
    <cofactor evidence="2">
        <name>[4Fe-4S] cluster</name>
        <dbReference type="ChEBI" id="CHEBI:49883"/>
    </cofactor>
</comment>
<feature type="transmembrane region" description="Helical" evidence="22">
    <location>
        <begin position="564"/>
        <end position="587"/>
    </location>
</feature>
<evidence type="ECO:0000256" key="7">
    <source>
        <dbReference type="ARBA" id="ARBA00022485"/>
    </source>
</evidence>
<dbReference type="NCBIfam" id="NF010029">
    <property type="entry name" value="PRK13504.1"/>
    <property type="match status" value="1"/>
</dbReference>
<feature type="transmembrane region" description="Helical" evidence="22">
    <location>
        <begin position="641"/>
        <end position="665"/>
    </location>
</feature>
<dbReference type="FunFam" id="3.90.480.20:FF:000012">
    <property type="entry name" value="Sulfite reductase beta subunit"/>
    <property type="match status" value="1"/>
</dbReference>
<dbReference type="InterPro" id="IPR013862">
    <property type="entry name" value="Kei1"/>
</dbReference>
<keyword evidence="22" id="KW-0472">Membrane</keyword>
<dbReference type="Gene3D" id="3.40.50.920">
    <property type="match status" value="1"/>
</dbReference>
<dbReference type="SMART" id="SM00175">
    <property type="entry name" value="RAB"/>
    <property type="match status" value="1"/>
</dbReference>
<feature type="region of interest" description="Disordered" evidence="21">
    <location>
        <begin position="1174"/>
        <end position="1205"/>
    </location>
</feature>
<dbReference type="GO" id="GO:0019344">
    <property type="term" value="P:cysteine biosynthetic process"/>
    <property type="evidence" value="ECO:0007669"/>
    <property type="project" value="UniProtKB-KW"/>
</dbReference>
<keyword evidence="9" id="KW-0028">Amino-acid biosynthesis</keyword>
<dbReference type="GO" id="GO:0016020">
    <property type="term" value="C:membrane"/>
    <property type="evidence" value="ECO:0007669"/>
    <property type="project" value="GOC"/>
</dbReference>
<dbReference type="Pfam" id="PF00258">
    <property type="entry name" value="Flavodoxin_1"/>
    <property type="match status" value="1"/>
</dbReference>
<gene>
    <name evidence="24" type="ORF">CLUP02_15492</name>
</gene>
<evidence type="ECO:0000256" key="22">
    <source>
        <dbReference type="SAM" id="Phobius"/>
    </source>
</evidence>
<dbReference type="CDD" id="cd01861">
    <property type="entry name" value="Rab6"/>
    <property type="match status" value="1"/>
</dbReference>
<dbReference type="FunFam" id="3.30.413.10:FF:000003">
    <property type="entry name" value="Sulfite reductase [NADPH] hemoprotein beta-component"/>
    <property type="match status" value="1"/>
</dbReference>
<evidence type="ECO:0000256" key="15">
    <source>
        <dbReference type="ARBA" id="ARBA00023014"/>
    </source>
</evidence>
<dbReference type="SMART" id="SM00173">
    <property type="entry name" value="RAS"/>
    <property type="match status" value="1"/>
</dbReference>
<dbReference type="SUPFAM" id="SSF55124">
    <property type="entry name" value="Nitrite/Sulfite reductase N-terminal domain-like"/>
    <property type="match status" value="2"/>
</dbReference>
<evidence type="ECO:0000256" key="17">
    <source>
        <dbReference type="ARBA" id="ARBA00052219"/>
    </source>
</evidence>
<dbReference type="SUPFAM" id="SSF52922">
    <property type="entry name" value="TK C-terminal domain-like"/>
    <property type="match status" value="1"/>
</dbReference>
<keyword evidence="8" id="KW-0963">Cytoplasm</keyword>
<dbReference type="Pfam" id="PF08552">
    <property type="entry name" value="Kei1"/>
    <property type="match status" value="1"/>
</dbReference>
<evidence type="ECO:0000256" key="12">
    <source>
        <dbReference type="ARBA" id="ARBA00022857"/>
    </source>
</evidence>
<dbReference type="PROSITE" id="PS51419">
    <property type="entry name" value="RAB"/>
    <property type="match status" value="1"/>
</dbReference>
<dbReference type="Pfam" id="PF01077">
    <property type="entry name" value="NIR_SIR"/>
    <property type="match status" value="1"/>
</dbReference>
<dbReference type="EMBL" id="CP019480">
    <property type="protein sequence ID" value="UQC89961.1"/>
    <property type="molecule type" value="Genomic_DNA"/>
</dbReference>
<dbReference type="PRINTS" id="PR00397">
    <property type="entry name" value="SIROHAEM"/>
</dbReference>
<accession>A0A9Q8WNR1</accession>
<evidence type="ECO:0000256" key="1">
    <source>
        <dbReference type="ARBA" id="ARBA00001929"/>
    </source>
</evidence>
<evidence type="ECO:0000256" key="2">
    <source>
        <dbReference type="ARBA" id="ARBA00001966"/>
    </source>
</evidence>
<comment type="function">
    <text evidence="18">Catalyzes the reduction of sulfite to sulfide, one of several activities required for the biosynthesis of L-cysteine from sulfate.</text>
</comment>
<keyword evidence="10" id="KW-0349">Heme</keyword>
<feature type="region of interest" description="Disordered" evidence="21">
    <location>
        <begin position="681"/>
        <end position="710"/>
    </location>
</feature>
<dbReference type="GO" id="GO:0070917">
    <property type="term" value="F:inositol phosphoceramide synthase regulator activity"/>
    <property type="evidence" value="ECO:0007669"/>
    <property type="project" value="InterPro"/>
</dbReference>
<dbReference type="InterPro" id="IPR006067">
    <property type="entry name" value="NO2/SO3_Rdtase_4Fe4S_dom"/>
</dbReference>
<keyword evidence="15" id="KW-0411">Iron-sulfur</keyword>
<evidence type="ECO:0000256" key="5">
    <source>
        <dbReference type="ARBA" id="ARBA00010429"/>
    </source>
</evidence>
<dbReference type="FunFam" id="3.40.50.970:FF:000051">
    <property type="entry name" value="Sulfite reductase beta subunit"/>
    <property type="match status" value="1"/>
</dbReference>
<feature type="domain" description="Flavodoxin-like" evidence="23">
    <location>
        <begin position="1994"/>
        <end position="2143"/>
    </location>
</feature>
<comment type="subunit">
    <text evidence="19">Alpha(2)-beta(2). The alpha component is a flavoprotein, the beta component is a hemoprotein.</text>
</comment>
<dbReference type="SMART" id="SM00176">
    <property type="entry name" value="RAN"/>
    <property type="match status" value="1"/>
</dbReference>
<dbReference type="GO" id="GO:0009337">
    <property type="term" value="C:sulfite reductase complex (NADPH)"/>
    <property type="evidence" value="ECO:0007669"/>
    <property type="project" value="InterPro"/>
</dbReference>
<dbReference type="InterPro" id="IPR045854">
    <property type="entry name" value="NO2/SO3_Rdtase_4Fe4S_sf"/>
</dbReference>
<evidence type="ECO:0000256" key="16">
    <source>
        <dbReference type="ARBA" id="ARBA00023192"/>
    </source>
</evidence>